<organism evidence="2 3">
    <name type="scientific">Candidatus Caccalectryoclostridium excrementigallinarum</name>
    <dbReference type="NCBI Taxonomy" id="2840710"/>
    <lineage>
        <taxon>Bacteria</taxon>
        <taxon>Bacillati</taxon>
        <taxon>Bacillota</taxon>
        <taxon>Clostridia</taxon>
        <taxon>Christensenellales</taxon>
        <taxon>Christensenellaceae</taxon>
        <taxon>Christensenellaceae incertae sedis</taxon>
        <taxon>Candidatus Caccalectryoclostridium</taxon>
    </lineage>
</organism>
<dbReference type="SUPFAM" id="SSF142433">
    <property type="entry name" value="CinA-like"/>
    <property type="match status" value="1"/>
</dbReference>
<dbReference type="EMBL" id="DVNJ01000021">
    <property type="protein sequence ID" value="HIU62963.1"/>
    <property type="molecule type" value="Genomic_DNA"/>
</dbReference>
<reference evidence="2" key="2">
    <citation type="journal article" date="2021" name="PeerJ">
        <title>Extensive microbial diversity within the chicken gut microbiome revealed by metagenomics and culture.</title>
        <authorList>
            <person name="Gilroy R."/>
            <person name="Ravi A."/>
            <person name="Getino M."/>
            <person name="Pursley I."/>
            <person name="Horton D.L."/>
            <person name="Alikhan N.F."/>
            <person name="Baker D."/>
            <person name="Gharbi K."/>
            <person name="Hall N."/>
            <person name="Watson M."/>
            <person name="Adriaenssens E.M."/>
            <person name="Foster-Nyarko E."/>
            <person name="Jarju S."/>
            <person name="Secka A."/>
            <person name="Antonio M."/>
            <person name="Oren A."/>
            <person name="Chaudhuri R.R."/>
            <person name="La Ragione R."/>
            <person name="Hildebrand F."/>
            <person name="Pallen M.J."/>
        </authorList>
    </citation>
    <scope>NUCLEOTIDE SEQUENCE</scope>
    <source>
        <strain evidence="2">9366</strain>
    </source>
</reference>
<dbReference type="InterPro" id="IPR036653">
    <property type="entry name" value="CinA-like_C"/>
</dbReference>
<sequence length="238" mass="25723">MMEQDGFKNYCVLKTFGVRRSEVQPFLSSGSVSVDFSEDCLDGTILIVNGEGDEVEFQAAVDKLKGAFSDKIYADEDVSLAKKLVEVCRENAVRLAVAESLTGGMICSRLVDVPGASEVLVEGLITYTNASKVRRLHVKLSTLEEYGAVSKETAAEMTHGLLESRDADLGIATTGCAGPDSDEKGTPVGLAFVGVATRKGGKIYRMNLNGDRNYIRKCVANAAMFYALERAENKDKEN</sequence>
<dbReference type="Proteomes" id="UP000824145">
    <property type="component" value="Unassembled WGS sequence"/>
</dbReference>
<dbReference type="InterPro" id="IPR008136">
    <property type="entry name" value="CinA_C"/>
</dbReference>
<evidence type="ECO:0000259" key="1">
    <source>
        <dbReference type="Pfam" id="PF02464"/>
    </source>
</evidence>
<feature type="domain" description="CinA C-terminal" evidence="1">
    <location>
        <begin position="79"/>
        <end position="226"/>
    </location>
</feature>
<proteinExistence type="predicted"/>
<gene>
    <name evidence="2" type="ORF">IAB07_04285</name>
</gene>
<comment type="caution">
    <text evidence="2">The sequence shown here is derived from an EMBL/GenBank/DDBJ whole genome shotgun (WGS) entry which is preliminary data.</text>
</comment>
<evidence type="ECO:0000313" key="2">
    <source>
        <dbReference type="EMBL" id="HIU62963.1"/>
    </source>
</evidence>
<dbReference type="NCBIfam" id="TIGR00199">
    <property type="entry name" value="PncC_domain"/>
    <property type="match status" value="1"/>
</dbReference>
<accession>A0A9D1SKG5</accession>
<evidence type="ECO:0000313" key="3">
    <source>
        <dbReference type="Proteomes" id="UP000824145"/>
    </source>
</evidence>
<reference evidence="2" key="1">
    <citation type="submission" date="2020-10" db="EMBL/GenBank/DDBJ databases">
        <authorList>
            <person name="Gilroy R."/>
        </authorList>
    </citation>
    <scope>NUCLEOTIDE SEQUENCE</scope>
    <source>
        <strain evidence="2">9366</strain>
    </source>
</reference>
<dbReference type="AlphaFoldDB" id="A0A9D1SKG5"/>
<protein>
    <submittedName>
        <fullName evidence="2">CinA family protein</fullName>
    </submittedName>
</protein>
<name>A0A9D1SKG5_9FIRM</name>
<dbReference type="Pfam" id="PF02464">
    <property type="entry name" value="CinA"/>
    <property type="match status" value="1"/>
</dbReference>
<dbReference type="Gene3D" id="3.90.950.20">
    <property type="entry name" value="CinA-like"/>
    <property type="match status" value="1"/>
</dbReference>